<feature type="domain" description="Solute-binding protein family 5" evidence="6">
    <location>
        <begin position="108"/>
        <end position="482"/>
    </location>
</feature>
<dbReference type="Gene3D" id="3.90.76.10">
    <property type="entry name" value="Dipeptide-binding Protein, Domain 1"/>
    <property type="match status" value="1"/>
</dbReference>
<organism evidence="8 9">
    <name type="scientific">Candidatus Segetimicrobium genomatis</name>
    <dbReference type="NCBI Taxonomy" id="2569760"/>
    <lineage>
        <taxon>Bacteria</taxon>
        <taxon>Bacillati</taxon>
        <taxon>Candidatus Sysuimicrobiota</taxon>
        <taxon>Candidatus Sysuimicrobiia</taxon>
        <taxon>Candidatus Sysuimicrobiales</taxon>
        <taxon>Candidatus Segetimicrobiaceae</taxon>
        <taxon>Candidatus Segetimicrobium</taxon>
    </lineage>
</organism>
<keyword evidence="5" id="KW-0812">Transmembrane</keyword>
<gene>
    <name evidence="8" type="ORF">E6G98_03670</name>
    <name evidence="7" type="ORF">E6G99_02125</name>
</gene>
<comment type="similarity">
    <text evidence="2">Belongs to the bacterial solute-binding protein 5 family.</text>
</comment>
<feature type="transmembrane region" description="Helical" evidence="5">
    <location>
        <begin position="31"/>
        <end position="48"/>
    </location>
</feature>
<dbReference type="AlphaFoldDB" id="A0A537LVU5"/>
<dbReference type="PANTHER" id="PTHR30290">
    <property type="entry name" value="PERIPLASMIC BINDING COMPONENT OF ABC TRANSPORTER"/>
    <property type="match status" value="1"/>
</dbReference>
<keyword evidence="3" id="KW-0813">Transport</keyword>
<dbReference type="SUPFAM" id="SSF53850">
    <property type="entry name" value="Periplasmic binding protein-like II"/>
    <property type="match status" value="1"/>
</dbReference>
<evidence type="ECO:0000313" key="8">
    <source>
        <dbReference type="EMBL" id="TMJ12100.1"/>
    </source>
</evidence>
<evidence type="ECO:0000256" key="3">
    <source>
        <dbReference type="ARBA" id="ARBA00022448"/>
    </source>
</evidence>
<reference evidence="9 10" key="1">
    <citation type="journal article" date="2019" name="Nat. Microbiol.">
        <title>Mediterranean grassland soil C-N compound turnover is dependent on rainfall and depth, and is mediated by genomically divergent microorganisms.</title>
        <authorList>
            <person name="Diamond S."/>
            <person name="Andeer P.F."/>
            <person name="Li Z."/>
            <person name="Crits-Christoph A."/>
            <person name="Burstein D."/>
            <person name="Anantharaman K."/>
            <person name="Lane K.R."/>
            <person name="Thomas B.C."/>
            <person name="Pan C."/>
            <person name="Northen T.R."/>
            <person name="Banfield J.F."/>
        </authorList>
    </citation>
    <scope>NUCLEOTIDE SEQUENCE [LARGE SCALE GENOMIC DNA]</scope>
    <source>
        <strain evidence="8">NP_1</strain>
        <strain evidence="7">NP_2</strain>
    </source>
</reference>
<dbReference type="Proteomes" id="UP000318661">
    <property type="component" value="Unassembled WGS sequence"/>
</dbReference>
<evidence type="ECO:0000313" key="10">
    <source>
        <dbReference type="Proteomes" id="UP000318661"/>
    </source>
</evidence>
<comment type="subcellular location">
    <subcellularLocation>
        <location evidence="1">Cell envelope</location>
    </subcellularLocation>
</comment>
<dbReference type="GO" id="GO:0015833">
    <property type="term" value="P:peptide transport"/>
    <property type="evidence" value="ECO:0007669"/>
    <property type="project" value="TreeGrafter"/>
</dbReference>
<dbReference type="Proteomes" id="UP000315217">
    <property type="component" value="Unassembled WGS sequence"/>
</dbReference>
<accession>A0A537LVU5</accession>
<dbReference type="InterPro" id="IPR000914">
    <property type="entry name" value="SBP_5_dom"/>
</dbReference>
<dbReference type="Gene3D" id="3.40.190.10">
    <property type="entry name" value="Periplasmic binding protein-like II"/>
    <property type="match status" value="1"/>
</dbReference>
<dbReference type="GO" id="GO:1904680">
    <property type="term" value="F:peptide transmembrane transporter activity"/>
    <property type="evidence" value="ECO:0007669"/>
    <property type="project" value="TreeGrafter"/>
</dbReference>
<evidence type="ECO:0000256" key="1">
    <source>
        <dbReference type="ARBA" id="ARBA00004196"/>
    </source>
</evidence>
<dbReference type="EMBL" id="VBAJ01000036">
    <property type="protein sequence ID" value="TMJ09826.1"/>
    <property type="molecule type" value="Genomic_DNA"/>
</dbReference>
<dbReference type="InterPro" id="IPR030678">
    <property type="entry name" value="Peptide/Ni-bd"/>
</dbReference>
<evidence type="ECO:0000259" key="6">
    <source>
        <dbReference type="Pfam" id="PF00496"/>
    </source>
</evidence>
<dbReference type="Gene3D" id="3.10.105.10">
    <property type="entry name" value="Dipeptide-binding Protein, Domain 3"/>
    <property type="match status" value="1"/>
</dbReference>
<protein>
    <submittedName>
        <fullName evidence="8">Peptide ABC transporter substrate-binding protein</fullName>
    </submittedName>
</protein>
<evidence type="ECO:0000256" key="2">
    <source>
        <dbReference type="ARBA" id="ARBA00005695"/>
    </source>
</evidence>
<dbReference type="EMBL" id="VBAI01000034">
    <property type="protein sequence ID" value="TMJ12100.1"/>
    <property type="molecule type" value="Genomic_DNA"/>
</dbReference>
<name>A0A537LVU5_9BACT</name>
<dbReference type="GO" id="GO:0042597">
    <property type="term" value="C:periplasmic space"/>
    <property type="evidence" value="ECO:0007669"/>
    <property type="project" value="UniProtKB-ARBA"/>
</dbReference>
<dbReference type="PANTHER" id="PTHR30290:SF10">
    <property type="entry name" value="PERIPLASMIC OLIGOPEPTIDE-BINDING PROTEIN-RELATED"/>
    <property type="match status" value="1"/>
</dbReference>
<dbReference type="GO" id="GO:0030313">
    <property type="term" value="C:cell envelope"/>
    <property type="evidence" value="ECO:0007669"/>
    <property type="project" value="UniProtKB-SubCell"/>
</dbReference>
<keyword evidence="5" id="KW-0472">Membrane</keyword>
<evidence type="ECO:0000313" key="7">
    <source>
        <dbReference type="EMBL" id="TMJ09826.1"/>
    </source>
</evidence>
<proteinExistence type="inferred from homology"/>
<keyword evidence="5" id="KW-1133">Transmembrane helix</keyword>
<dbReference type="InterPro" id="IPR039424">
    <property type="entry name" value="SBP_5"/>
</dbReference>
<evidence type="ECO:0000313" key="9">
    <source>
        <dbReference type="Proteomes" id="UP000315217"/>
    </source>
</evidence>
<dbReference type="Pfam" id="PF00496">
    <property type="entry name" value="SBP_bac_5"/>
    <property type="match status" value="1"/>
</dbReference>
<sequence length="565" mass="64172">MAGDCCDRSELHKPHFCRPGGKRMSWRSTSVGFMVVGVVVALVIPVFATPRPVSQVNLASDQTLRMVIREPTSMDPNLAGDHSIWYVDQVFEGLYKILDDGNVRWLGAKSMEISKDGLTWTFRLNPAARWSDGKPVTASDYEWSWKRAMDPKLASDVASFYVAIKGADDYISGKLKDSSQIGIKALDAYTLQVTMAEPAPYFRAVAGLTYLYPVPRHVVEKYGDKWTEAGNIVGNGVFTMQSWKHDQEMVLVRNESYWGKRPTLQKVIFRIAPAGELCGADFRAYEANETDFAMCVPTADIDRVMRHPQMSKELTAELLSASQFLVFDTGRAPWNDARVRQAFNLAIDREKVVRALSRGLFKPTKVLVPPGIQGYDPGHALQMTAADAGRLLGEAGYAGGRGFPDFKLTAPDIRGNRTLAELLQQMWKETLGVTAQIEIMEPKAFSAWRSARKNQPFDMYTRGGWWSDYEDPTNWYNIFFVDGWLNSHWQHEQFLQLVKAAAPELNKAKRIALYDQADRILERESPTIGLWYFTDYWMRKPWLKDLQHTRILGFFWLRDAVILAH</sequence>
<dbReference type="FunFam" id="3.90.76.10:FF:000001">
    <property type="entry name" value="Oligopeptide ABC transporter substrate-binding protein"/>
    <property type="match status" value="1"/>
</dbReference>
<dbReference type="GO" id="GO:0043190">
    <property type="term" value="C:ATP-binding cassette (ABC) transporter complex"/>
    <property type="evidence" value="ECO:0007669"/>
    <property type="project" value="InterPro"/>
</dbReference>
<dbReference type="CDD" id="cd08504">
    <property type="entry name" value="PBP2_OppA"/>
    <property type="match status" value="1"/>
</dbReference>
<comment type="caution">
    <text evidence="8">The sequence shown here is derived from an EMBL/GenBank/DDBJ whole genome shotgun (WGS) entry which is preliminary data.</text>
</comment>
<keyword evidence="4" id="KW-0732">Signal</keyword>
<evidence type="ECO:0000256" key="4">
    <source>
        <dbReference type="ARBA" id="ARBA00022729"/>
    </source>
</evidence>
<evidence type="ECO:0000256" key="5">
    <source>
        <dbReference type="SAM" id="Phobius"/>
    </source>
</evidence>
<dbReference type="PIRSF" id="PIRSF002741">
    <property type="entry name" value="MppA"/>
    <property type="match status" value="1"/>
</dbReference>